<reference evidence="1" key="1">
    <citation type="journal article" date="2014" name="Front. Microbiol.">
        <title>High frequency of phylogenetically diverse reductive dehalogenase-homologous genes in deep subseafloor sedimentary metagenomes.</title>
        <authorList>
            <person name="Kawai M."/>
            <person name="Futagami T."/>
            <person name="Toyoda A."/>
            <person name="Takaki Y."/>
            <person name="Nishi S."/>
            <person name="Hori S."/>
            <person name="Arai W."/>
            <person name="Tsubouchi T."/>
            <person name="Morono Y."/>
            <person name="Uchiyama I."/>
            <person name="Ito T."/>
            <person name="Fujiyama A."/>
            <person name="Inagaki F."/>
            <person name="Takami H."/>
        </authorList>
    </citation>
    <scope>NUCLEOTIDE SEQUENCE</scope>
    <source>
        <strain evidence="1">Expedition CK06-06</strain>
    </source>
</reference>
<sequence length="127" mass="15162">MLLRRNQGNLDHIELIEGYEPLRLERFEYFKIPNERKLDLLNVKYKIYIENNKAGLGLNSTYLPRAKMYYKFYVVDKEEKVLTMLSVDTFDYQNILVLEEEPPIELDGEDSANIVRIVKYRPEEILV</sequence>
<evidence type="ECO:0000313" key="1">
    <source>
        <dbReference type="EMBL" id="GAG95840.1"/>
    </source>
</evidence>
<accession>X1BLE6</accession>
<comment type="caution">
    <text evidence="1">The sequence shown here is derived from an EMBL/GenBank/DDBJ whole genome shotgun (WGS) entry which is preliminary data.</text>
</comment>
<dbReference type="AlphaFoldDB" id="X1BLE6"/>
<dbReference type="EMBL" id="BART01028996">
    <property type="protein sequence ID" value="GAG95840.1"/>
    <property type="molecule type" value="Genomic_DNA"/>
</dbReference>
<name>X1BLE6_9ZZZZ</name>
<protein>
    <submittedName>
        <fullName evidence="1">Uncharacterized protein</fullName>
    </submittedName>
</protein>
<gene>
    <name evidence="1" type="ORF">S01H4_50988</name>
</gene>
<feature type="non-terminal residue" evidence="1">
    <location>
        <position position="127"/>
    </location>
</feature>
<proteinExistence type="predicted"/>
<organism evidence="1">
    <name type="scientific">marine sediment metagenome</name>
    <dbReference type="NCBI Taxonomy" id="412755"/>
    <lineage>
        <taxon>unclassified sequences</taxon>
        <taxon>metagenomes</taxon>
        <taxon>ecological metagenomes</taxon>
    </lineage>
</organism>